<proteinExistence type="predicted"/>
<evidence type="ECO:0000259" key="2">
    <source>
        <dbReference type="PROSITE" id="PS50965"/>
    </source>
</evidence>
<evidence type="ECO:0000313" key="4">
    <source>
        <dbReference type="Proteomes" id="UP000076830"/>
    </source>
</evidence>
<dbReference type="STRING" id="1300342.I596_1226"/>
<evidence type="ECO:0000256" key="1">
    <source>
        <dbReference type="SAM" id="Phobius"/>
    </source>
</evidence>
<feature type="domain" description="NERD" evidence="2">
    <location>
        <begin position="132"/>
        <end position="246"/>
    </location>
</feature>
<dbReference type="OrthoDB" id="572185at2"/>
<organism evidence="3 4">
    <name type="scientific">Dokdonella koreensis DS-123</name>
    <dbReference type="NCBI Taxonomy" id="1300342"/>
    <lineage>
        <taxon>Bacteria</taxon>
        <taxon>Pseudomonadati</taxon>
        <taxon>Pseudomonadota</taxon>
        <taxon>Gammaproteobacteria</taxon>
        <taxon>Lysobacterales</taxon>
        <taxon>Rhodanobacteraceae</taxon>
        <taxon>Dokdonella</taxon>
    </lineage>
</organism>
<protein>
    <recommendedName>
        <fullName evidence="2">NERD domain-containing protein</fullName>
    </recommendedName>
</protein>
<feature type="transmembrane region" description="Helical" evidence="1">
    <location>
        <begin position="72"/>
        <end position="91"/>
    </location>
</feature>
<feature type="transmembrane region" description="Helical" evidence="1">
    <location>
        <begin position="6"/>
        <end position="32"/>
    </location>
</feature>
<dbReference type="InterPro" id="IPR011528">
    <property type="entry name" value="NERD"/>
</dbReference>
<gene>
    <name evidence="3" type="ORF">I596_1226</name>
</gene>
<reference evidence="3 4" key="1">
    <citation type="submission" date="2016-04" db="EMBL/GenBank/DDBJ databases">
        <title>Complete genome sequence of Dokdonella koreensis DS-123T.</title>
        <authorList>
            <person name="Kim J.F."/>
            <person name="Lee H."/>
            <person name="Kwak M.-J."/>
        </authorList>
    </citation>
    <scope>NUCLEOTIDE SEQUENCE [LARGE SCALE GENOMIC DNA]</scope>
    <source>
        <strain evidence="3 4">DS-123</strain>
    </source>
</reference>
<dbReference type="AlphaFoldDB" id="A0A167GRC2"/>
<evidence type="ECO:0000313" key="3">
    <source>
        <dbReference type="EMBL" id="ANB17256.1"/>
    </source>
</evidence>
<sequence>MDVPLGAFLPAAVIIALIVIPIGIALVTILLLKRMDRRGKRRSPLTDKLPYQAGAQARQRVDAITTAITERAMQVTLVGPMIMLALLLPRVKWSELRFGWGDWLIVSGTVLAVIGLAWRAVGLAKERRKWQDGMRAEIAAAQQLDRLQAQDCLILHDIPAEKSNLDHVVVGPTAVFVVETKSRRKPGTGKVSATVAYDGNALKFPDWAETKPLAQARAQARWLSDYLNGETGEATPVIPVICLPGWFVQASPEGQRADVRVINPKMTGVFIATHQRARMDTARRNRIVHALHKRYPESSD</sequence>
<dbReference type="KEGG" id="dko:I596_1226"/>
<dbReference type="Pfam" id="PF08378">
    <property type="entry name" value="NERD"/>
    <property type="match status" value="1"/>
</dbReference>
<feature type="transmembrane region" description="Helical" evidence="1">
    <location>
        <begin position="103"/>
        <end position="121"/>
    </location>
</feature>
<keyword evidence="1" id="KW-0812">Transmembrane</keyword>
<dbReference type="Proteomes" id="UP000076830">
    <property type="component" value="Chromosome"/>
</dbReference>
<accession>A0A167GRC2</accession>
<dbReference type="RefSeq" id="WP_150132031.1">
    <property type="nucleotide sequence ID" value="NZ_CP015249.1"/>
</dbReference>
<dbReference type="PROSITE" id="PS50965">
    <property type="entry name" value="NERD"/>
    <property type="match status" value="1"/>
</dbReference>
<keyword evidence="1" id="KW-0472">Membrane</keyword>
<keyword evidence="4" id="KW-1185">Reference proteome</keyword>
<dbReference type="EMBL" id="CP015249">
    <property type="protein sequence ID" value="ANB17256.1"/>
    <property type="molecule type" value="Genomic_DNA"/>
</dbReference>
<keyword evidence="1" id="KW-1133">Transmembrane helix</keyword>
<name>A0A167GRC2_9GAMM</name>